<gene>
    <name evidence="2" type="ORF">SJAG_03554</name>
</gene>
<dbReference type="eggNOG" id="KOG3925">
    <property type="taxonomic scope" value="Eukaryota"/>
</dbReference>
<keyword evidence="3" id="KW-1185">Reference proteome</keyword>
<dbReference type="EMBL" id="KE651167">
    <property type="protein sequence ID" value="EEB08400.1"/>
    <property type="molecule type" value="Genomic_DNA"/>
</dbReference>
<dbReference type="OMA" id="PIQPRLE"/>
<dbReference type="OrthoDB" id="361029at2759"/>
<dbReference type="GeneID" id="7048813"/>
<evidence type="ECO:0000313" key="3">
    <source>
        <dbReference type="Proteomes" id="UP000001744"/>
    </source>
</evidence>
<proteinExistence type="inferred from homology"/>
<reference evidence="2 3" key="1">
    <citation type="journal article" date="2011" name="Science">
        <title>Comparative functional genomics of the fission yeasts.</title>
        <authorList>
            <person name="Rhind N."/>
            <person name="Chen Z."/>
            <person name="Yassour M."/>
            <person name="Thompson D.A."/>
            <person name="Haas B.J."/>
            <person name="Habib N."/>
            <person name="Wapinski I."/>
            <person name="Roy S."/>
            <person name="Lin M.F."/>
            <person name="Heiman D.I."/>
            <person name="Young S.K."/>
            <person name="Furuya K."/>
            <person name="Guo Y."/>
            <person name="Pidoux A."/>
            <person name="Chen H.M."/>
            <person name="Robbertse B."/>
            <person name="Goldberg J.M."/>
            <person name="Aoki K."/>
            <person name="Bayne E.H."/>
            <person name="Berlin A.M."/>
            <person name="Desjardins C.A."/>
            <person name="Dobbs E."/>
            <person name="Dukaj L."/>
            <person name="Fan L."/>
            <person name="FitzGerald M.G."/>
            <person name="French C."/>
            <person name="Gujja S."/>
            <person name="Hansen K."/>
            <person name="Keifenheim D."/>
            <person name="Levin J.Z."/>
            <person name="Mosher R.A."/>
            <person name="Mueller C.A."/>
            <person name="Pfiffner J."/>
            <person name="Priest M."/>
            <person name="Russ C."/>
            <person name="Smialowska A."/>
            <person name="Swoboda P."/>
            <person name="Sykes S.M."/>
            <person name="Vaughn M."/>
            <person name="Vengrova S."/>
            <person name="Yoder R."/>
            <person name="Zeng Q."/>
            <person name="Allshire R."/>
            <person name="Baulcombe D."/>
            <person name="Birren B.W."/>
            <person name="Brown W."/>
            <person name="Ekwall K."/>
            <person name="Kellis M."/>
            <person name="Leatherwood J."/>
            <person name="Levin H."/>
            <person name="Margalit H."/>
            <person name="Martienssen R."/>
            <person name="Nieduszynski C.A."/>
            <person name="Spatafora J.W."/>
            <person name="Friedman N."/>
            <person name="Dalgaard J.Z."/>
            <person name="Baumann P."/>
            <person name="Niki H."/>
            <person name="Regev A."/>
            <person name="Nusbaum C."/>
        </authorList>
    </citation>
    <scope>NUCLEOTIDE SEQUENCE [LARGE SCALE GENOMIC DNA]</scope>
    <source>
        <strain evidence="3">yFS275 / FY16936</strain>
    </source>
</reference>
<accession>B6K4J3</accession>
<name>B6K4J3_SCHJY</name>
<dbReference type="Proteomes" id="UP000001744">
    <property type="component" value="Unassembled WGS sequence"/>
</dbReference>
<dbReference type="InterPro" id="IPR003750">
    <property type="entry name" value="Put_MeTrfase-C9orf114-like"/>
</dbReference>
<dbReference type="AlphaFoldDB" id="B6K4J3"/>
<dbReference type="RefSeq" id="XP_002174693.1">
    <property type="nucleotide sequence ID" value="XM_002174657.2"/>
</dbReference>
<dbReference type="InterPro" id="IPR029028">
    <property type="entry name" value="Alpha/beta_knot_MTases"/>
</dbReference>
<protein>
    <submittedName>
        <fullName evidence="2">DUF171 family protein</fullName>
    </submittedName>
</protein>
<dbReference type="JaponicusDB" id="SJAG_03554"/>
<dbReference type="PANTHER" id="PTHR12150:SF13">
    <property type="entry name" value="METHYLTRANSFERASE C9ORF114-RELATED"/>
    <property type="match status" value="1"/>
</dbReference>
<comment type="similarity">
    <text evidence="1">Belongs to the class IV-like SAM-binding methyltransferase superfamily.</text>
</comment>
<evidence type="ECO:0000256" key="1">
    <source>
        <dbReference type="ARBA" id="ARBA00009841"/>
    </source>
</evidence>
<dbReference type="Pfam" id="PF02598">
    <property type="entry name" value="Methyltrn_RNA_3"/>
    <property type="match status" value="1"/>
</dbReference>
<dbReference type="InterPro" id="IPR012340">
    <property type="entry name" value="NA-bd_OB-fold"/>
</dbReference>
<evidence type="ECO:0000313" key="2">
    <source>
        <dbReference type="EMBL" id="EEB08400.1"/>
    </source>
</evidence>
<dbReference type="PANTHER" id="PTHR12150">
    <property type="entry name" value="CLASS IV SAM-BINDING METHYLTRANSFERASE-RELATED"/>
    <property type="match status" value="1"/>
</dbReference>
<dbReference type="VEuPathDB" id="FungiDB:SJAG_03554"/>
<dbReference type="InterPro" id="IPR029026">
    <property type="entry name" value="tRNA_m1G_MTases_N"/>
</dbReference>
<dbReference type="SUPFAM" id="SSF75217">
    <property type="entry name" value="alpha/beta knot"/>
    <property type="match status" value="1"/>
</dbReference>
<organism evidence="2 3">
    <name type="scientific">Schizosaccharomyces japonicus (strain yFS275 / FY16936)</name>
    <name type="common">Fission yeast</name>
    <dbReference type="NCBI Taxonomy" id="402676"/>
    <lineage>
        <taxon>Eukaryota</taxon>
        <taxon>Fungi</taxon>
        <taxon>Dikarya</taxon>
        <taxon>Ascomycota</taxon>
        <taxon>Taphrinomycotina</taxon>
        <taxon>Schizosaccharomycetes</taxon>
        <taxon>Schizosaccharomycetales</taxon>
        <taxon>Schizosaccharomycetaceae</taxon>
        <taxon>Schizosaccharomyces</taxon>
    </lineage>
</organism>
<dbReference type="Gene3D" id="3.40.1280.10">
    <property type="match status" value="1"/>
</dbReference>
<dbReference type="HOGENOM" id="CLU_017233_4_0_1"/>
<dbReference type="STRING" id="402676.B6K4J3"/>
<dbReference type="CDD" id="cd18086">
    <property type="entry name" value="HsC9orf114-like"/>
    <property type="match status" value="1"/>
</dbReference>
<dbReference type="SUPFAM" id="SSF50249">
    <property type="entry name" value="Nucleic acid-binding proteins"/>
    <property type="match status" value="1"/>
</dbReference>
<sequence length="326" mass="35645">MSSFVIPTIRTVSDEFTVSAKAPPSKKQKTKATGSKKSTVSLAIDTGCVLHETNLLLRTALVWRIAGLLLTFNVTEVILVEPKKEAAGALEVKNCTEFVETLLSYLEAPPYLRKALFPLNPALRFTSSFPLLAFPHHSTLTTSAQSVRYREGVVEGSEPYVRNKTLVYAGLDKPVRVPGKYPRGTRVTVSLKQVPKKTAKSSLNSDCFEGDVVSSSAPREKGGLYWGYTIRRAQSWKDAVSSCSYKGGYSHVIGIDRTIPSSTGNVFGELQNPKHTLLLCFLSKPGKEQLSVVTHSTNPLPFALASPSYEQCISSALTELCTLRKE</sequence>